<dbReference type="PROSITE" id="PS00957">
    <property type="entry name" value="NAD_G3PDH"/>
    <property type="match status" value="1"/>
</dbReference>
<evidence type="ECO:0000259" key="4">
    <source>
        <dbReference type="Pfam" id="PF01210"/>
    </source>
</evidence>
<dbReference type="PANTHER" id="PTHR11728:SF1">
    <property type="entry name" value="GLYCEROL-3-PHOSPHATE DEHYDROGENASE [NAD(+)] 2, CHLOROPLASTIC"/>
    <property type="match status" value="1"/>
</dbReference>
<dbReference type="PANTHER" id="PTHR11728">
    <property type="entry name" value="GLYCEROL-3-PHOSPHATE DEHYDROGENASE"/>
    <property type="match status" value="1"/>
</dbReference>
<feature type="domain" description="Glycerol-3-phosphate dehydrogenase NAD-dependent N-terminal" evidence="4">
    <location>
        <begin position="2"/>
        <end position="93"/>
    </location>
</feature>
<dbReference type="GO" id="GO:0051287">
    <property type="term" value="F:NAD binding"/>
    <property type="evidence" value="ECO:0007669"/>
    <property type="project" value="InterPro"/>
</dbReference>
<dbReference type="FunFam" id="1.10.1040.10:FF:000001">
    <property type="entry name" value="Glycerol-3-phosphate dehydrogenase [NAD(P)+]"/>
    <property type="match status" value="1"/>
</dbReference>
<dbReference type="SUPFAM" id="SSF48179">
    <property type="entry name" value="6-phosphogluconate dehydrogenase C-terminal domain-like"/>
    <property type="match status" value="1"/>
</dbReference>
<dbReference type="Pfam" id="PF01210">
    <property type="entry name" value="NAD_Gly3P_dh_N"/>
    <property type="match status" value="1"/>
</dbReference>
<gene>
    <name evidence="6" type="primary">gpsA_26</name>
    <name evidence="6" type="ORF">SDC9_131070</name>
</gene>
<comment type="caution">
    <text evidence="6">The sequence shown here is derived from an EMBL/GenBank/DDBJ whole genome shotgun (WGS) entry which is preliminary data.</text>
</comment>
<name>A0A645D3D7_9ZZZZ</name>
<evidence type="ECO:0000313" key="6">
    <source>
        <dbReference type="EMBL" id="MPM84000.1"/>
    </source>
</evidence>
<dbReference type="InterPro" id="IPR008927">
    <property type="entry name" value="6-PGluconate_DH-like_C_sf"/>
</dbReference>
<reference evidence="6" key="1">
    <citation type="submission" date="2019-08" db="EMBL/GenBank/DDBJ databases">
        <authorList>
            <person name="Kucharzyk K."/>
            <person name="Murdoch R.W."/>
            <person name="Higgins S."/>
            <person name="Loffler F."/>
        </authorList>
    </citation>
    <scope>NUCLEOTIDE SEQUENCE</scope>
</reference>
<dbReference type="NCBIfam" id="NF000940">
    <property type="entry name" value="PRK00094.1-2"/>
    <property type="match status" value="1"/>
</dbReference>
<dbReference type="GO" id="GO:0047952">
    <property type="term" value="F:glycerol-3-phosphate dehydrogenase [NAD(P)+] activity"/>
    <property type="evidence" value="ECO:0007669"/>
    <property type="project" value="UniProtKB-EC"/>
</dbReference>
<dbReference type="AlphaFoldDB" id="A0A645D3D7"/>
<evidence type="ECO:0000256" key="3">
    <source>
        <dbReference type="ARBA" id="ARBA00023027"/>
    </source>
</evidence>
<dbReference type="Pfam" id="PF07479">
    <property type="entry name" value="NAD_Gly3P_dh_C"/>
    <property type="match status" value="1"/>
</dbReference>
<comment type="similarity">
    <text evidence="1">Belongs to the NAD-dependent glycerol-3-phosphate dehydrogenase family.</text>
</comment>
<keyword evidence="2 6" id="KW-0560">Oxidoreductase</keyword>
<evidence type="ECO:0000259" key="5">
    <source>
        <dbReference type="Pfam" id="PF07479"/>
    </source>
</evidence>
<dbReference type="NCBIfam" id="NF000942">
    <property type="entry name" value="PRK00094.1-4"/>
    <property type="match status" value="1"/>
</dbReference>
<dbReference type="GO" id="GO:0005829">
    <property type="term" value="C:cytosol"/>
    <property type="evidence" value="ECO:0007669"/>
    <property type="project" value="TreeGrafter"/>
</dbReference>
<dbReference type="InterPro" id="IPR006109">
    <property type="entry name" value="G3P_DH_NAD-dep_C"/>
</dbReference>
<keyword evidence="3" id="KW-0520">NAD</keyword>
<dbReference type="Gene3D" id="3.40.50.720">
    <property type="entry name" value="NAD(P)-binding Rossmann-like Domain"/>
    <property type="match status" value="1"/>
</dbReference>
<dbReference type="PIRSF" id="PIRSF000114">
    <property type="entry name" value="Glycerol-3-P_dh"/>
    <property type="match status" value="1"/>
</dbReference>
<evidence type="ECO:0000256" key="1">
    <source>
        <dbReference type="ARBA" id="ARBA00011009"/>
    </source>
</evidence>
<dbReference type="InterPro" id="IPR036291">
    <property type="entry name" value="NAD(P)-bd_dom_sf"/>
</dbReference>
<dbReference type="PRINTS" id="PR00077">
    <property type="entry name" value="GPDHDRGNASE"/>
</dbReference>
<protein>
    <submittedName>
        <fullName evidence="6">Glycerol-3-phosphate dehydrogenase [NAD(P)+]</fullName>
        <ecNumber evidence="6">1.1.1.94</ecNumber>
    </submittedName>
</protein>
<dbReference type="GO" id="GO:0046168">
    <property type="term" value="P:glycerol-3-phosphate catabolic process"/>
    <property type="evidence" value="ECO:0007669"/>
    <property type="project" value="InterPro"/>
</dbReference>
<evidence type="ECO:0000256" key="2">
    <source>
        <dbReference type="ARBA" id="ARBA00023002"/>
    </source>
</evidence>
<sequence>MDMDEALNFSDRVIMAIPTQFEREVCQNVAATGKKNIHMLNLAKGIEISTGYLLHKVHEEESPENIYSALSGPSHAEEVLIGCPTAVALASFHEGEAESWQKILTGNNFRVYTSDDVIGLEVGGATKNIYAVAAGISKAMKLGDNALAAIACRGLAEIMRFGKKLGAKPMTLSGLAGVGDLMVTCYSMHSRNFRLGLAVGSGKTFDEAAKELGQVAEGAYTVRAVIENSKKFDVEMPLAEGVYRILYKGESPESIMRELFSRPLKAERLF</sequence>
<dbReference type="InterPro" id="IPR011128">
    <property type="entry name" value="G3P_DH_NAD-dep_N"/>
</dbReference>
<dbReference type="InterPro" id="IPR013328">
    <property type="entry name" value="6PGD_dom2"/>
</dbReference>
<feature type="domain" description="Glycerol-3-phosphate dehydrogenase NAD-dependent C-terminal" evidence="5">
    <location>
        <begin position="116"/>
        <end position="256"/>
    </location>
</feature>
<dbReference type="SUPFAM" id="SSF51735">
    <property type="entry name" value="NAD(P)-binding Rossmann-fold domains"/>
    <property type="match status" value="1"/>
</dbReference>
<dbReference type="EMBL" id="VSSQ01032667">
    <property type="protein sequence ID" value="MPM84000.1"/>
    <property type="molecule type" value="Genomic_DNA"/>
</dbReference>
<accession>A0A645D3D7</accession>
<proteinExistence type="inferred from homology"/>
<dbReference type="GO" id="GO:0005975">
    <property type="term" value="P:carbohydrate metabolic process"/>
    <property type="evidence" value="ECO:0007669"/>
    <property type="project" value="InterPro"/>
</dbReference>
<organism evidence="6">
    <name type="scientific">bioreactor metagenome</name>
    <dbReference type="NCBI Taxonomy" id="1076179"/>
    <lineage>
        <taxon>unclassified sequences</taxon>
        <taxon>metagenomes</taxon>
        <taxon>ecological metagenomes</taxon>
    </lineage>
</organism>
<dbReference type="Gene3D" id="1.10.1040.10">
    <property type="entry name" value="N-(1-d-carboxylethyl)-l-norvaline Dehydrogenase, domain 2"/>
    <property type="match status" value="1"/>
</dbReference>
<dbReference type="InterPro" id="IPR006168">
    <property type="entry name" value="G3P_DH_NAD-dep"/>
</dbReference>
<dbReference type="EC" id="1.1.1.94" evidence="6"/>